<proteinExistence type="predicted"/>
<dbReference type="EMBL" id="BARS01047631">
    <property type="protein sequence ID" value="GAG28782.1"/>
    <property type="molecule type" value="Genomic_DNA"/>
</dbReference>
<gene>
    <name evidence="1" type="ORF">S01H1_71526</name>
</gene>
<comment type="caution">
    <text evidence="1">The sequence shown here is derived from an EMBL/GenBank/DDBJ whole genome shotgun (WGS) entry which is preliminary data.</text>
</comment>
<protein>
    <submittedName>
        <fullName evidence="1">Uncharacterized protein</fullName>
    </submittedName>
</protein>
<reference evidence="1" key="1">
    <citation type="journal article" date="2014" name="Front. Microbiol.">
        <title>High frequency of phylogenetically diverse reductive dehalogenase-homologous genes in deep subseafloor sedimentary metagenomes.</title>
        <authorList>
            <person name="Kawai M."/>
            <person name="Futagami T."/>
            <person name="Toyoda A."/>
            <person name="Takaki Y."/>
            <person name="Nishi S."/>
            <person name="Hori S."/>
            <person name="Arai W."/>
            <person name="Tsubouchi T."/>
            <person name="Morono Y."/>
            <person name="Uchiyama I."/>
            <person name="Ito T."/>
            <person name="Fujiyama A."/>
            <person name="Inagaki F."/>
            <person name="Takami H."/>
        </authorList>
    </citation>
    <scope>NUCLEOTIDE SEQUENCE</scope>
    <source>
        <strain evidence="1">Expedition CK06-06</strain>
    </source>
</reference>
<evidence type="ECO:0000313" key="1">
    <source>
        <dbReference type="EMBL" id="GAG28782.1"/>
    </source>
</evidence>
<sequence length="67" mass="7220">MINKIAIAFMICGLATRGLFGADLANYEYGDESKAGEAVEKLLQETPVNEYGRIEKGLIGVVNSKKA</sequence>
<feature type="non-terminal residue" evidence="1">
    <location>
        <position position="67"/>
    </location>
</feature>
<name>X0WZZ4_9ZZZZ</name>
<dbReference type="AlphaFoldDB" id="X0WZZ4"/>
<organism evidence="1">
    <name type="scientific">marine sediment metagenome</name>
    <dbReference type="NCBI Taxonomy" id="412755"/>
    <lineage>
        <taxon>unclassified sequences</taxon>
        <taxon>metagenomes</taxon>
        <taxon>ecological metagenomes</taxon>
    </lineage>
</organism>
<accession>X0WZZ4</accession>